<evidence type="ECO:0000256" key="1">
    <source>
        <dbReference type="ARBA" id="ARBA00022801"/>
    </source>
</evidence>
<dbReference type="PANTHER" id="PTHR33630:SF9">
    <property type="entry name" value="CUTINASE 4"/>
    <property type="match status" value="1"/>
</dbReference>
<gene>
    <name evidence="5" type="ORF">LY79DRAFT_366291</name>
</gene>
<keyword evidence="6" id="KW-1185">Reference proteome</keyword>
<dbReference type="Gene3D" id="3.40.50.1820">
    <property type="entry name" value="alpha/beta hydrolase"/>
    <property type="match status" value="1"/>
</dbReference>
<dbReference type="GeneID" id="85437025"/>
<feature type="chain" id="PRO_5042047755" evidence="4">
    <location>
        <begin position="20"/>
        <end position="277"/>
    </location>
</feature>
<comment type="caution">
    <text evidence="5">The sequence shown here is derived from an EMBL/GenBank/DDBJ whole genome shotgun (WGS) entry which is preliminary data.</text>
</comment>
<reference evidence="5" key="1">
    <citation type="submission" date="2021-06" db="EMBL/GenBank/DDBJ databases">
        <title>Comparative genomics, transcriptomics and evolutionary studies reveal genomic signatures of adaptation to plant cell wall in hemibiotrophic fungi.</title>
        <authorList>
            <consortium name="DOE Joint Genome Institute"/>
            <person name="Baroncelli R."/>
            <person name="Diaz J.F."/>
            <person name="Benocci T."/>
            <person name="Peng M."/>
            <person name="Battaglia E."/>
            <person name="Haridas S."/>
            <person name="Andreopoulos W."/>
            <person name="Labutti K."/>
            <person name="Pangilinan J."/>
            <person name="Floch G.L."/>
            <person name="Makela M.R."/>
            <person name="Henrissat B."/>
            <person name="Grigoriev I.V."/>
            <person name="Crouch J.A."/>
            <person name="De Vries R.P."/>
            <person name="Sukno S.A."/>
            <person name="Thon M.R."/>
        </authorList>
    </citation>
    <scope>NUCLEOTIDE SEQUENCE</scope>
    <source>
        <strain evidence="5">CBS 125086</strain>
    </source>
</reference>
<evidence type="ECO:0000313" key="5">
    <source>
        <dbReference type="EMBL" id="KAK1574432.1"/>
    </source>
</evidence>
<accession>A0AAD8PQG7</accession>
<dbReference type="InterPro" id="IPR000675">
    <property type="entry name" value="Cutinase/axe"/>
</dbReference>
<evidence type="ECO:0000256" key="4">
    <source>
        <dbReference type="SAM" id="SignalP"/>
    </source>
</evidence>
<feature type="region of interest" description="Disordered" evidence="3">
    <location>
        <begin position="234"/>
        <end position="253"/>
    </location>
</feature>
<feature type="signal peptide" evidence="4">
    <location>
        <begin position="1"/>
        <end position="19"/>
    </location>
</feature>
<name>A0AAD8PQG7_9PEZI</name>
<dbReference type="SMART" id="SM01110">
    <property type="entry name" value="Cutinase"/>
    <property type="match status" value="1"/>
</dbReference>
<keyword evidence="4" id="KW-0732">Signal</keyword>
<dbReference type="PANTHER" id="PTHR33630">
    <property type="entry name" value="CUTINASE RV1984C-RELATED-RELATED"/>
    <property type="match status" value="1"/>
</dbReference>
<protein>
    <submittedName>
        <fullName evidence="5">Cutinase</fullName>
    </submittedName>
</protein>
<keyword evidence="1" id="KW-0378">Hydrolase</keyword>
<proteinExistence type="predicted"/>
<dbReference type="Pfam" id="PF01083">
    <property type="entry name" value="Cutinase"/>
    <property type="match status" value="1"/>
</dbReference>
<dbReference type="GO" id="GO:0052689">
    <property type="term" value="F:carboxylic ester hydrolase activity"/>
    <property type="evidence" value="ECO:0007669"/>
    <property type="project" value="UniProtKB-ARBA"/>
</dbReference>
<evidence type="ECO:0000313" key="6">
    <source>
        <dbReference type="Proteomes" id="UP001230504"/>
    </source>
</evidence>
<keyword evidence="2" id="KW-1015">Disulfide bond</keyword>
<dbReference type="InterPro" id="IPR029058">
    <property type="entry name" value="AB_hydrolase_fold"/>
</dbReference>
<dbReference type="EMBL" id="JAHLJV010000075">
    <property type="protein sequence ID" value="KAK1574432.1"/>
    <property type="molecule type" value="Genomic_DNA"/>
</dbReference>
<organism evidence="5 6">
    <name type="scientific">Colletotrichum navitas</name>
    <dbReference type="NCBI Taxonomy" id="681940"/>
    <lineage>
        <taxon>Eukaryota</taxon>
        <taxon>Fungi</taxon>
        <taxon>Dikarya</taxon>
        <taxon>Ascomycota</taxon>
        <taxon>Pezizomycotina</taxon>
        <taxon>Sordariomycetes</taxon>
        <taxon>Hypocreomycetidae</taxon>
        <taxon>Glomerellales</taxon>
        <taxon>Glomerellaceae</taxon>
        <taxon>Colletotrichum</taxon>
        <taxon>Colletotrichum graminicola species complex</taxon>
    </lineage>
</organism>
<dbReference type="AlphaFoldDB" id="A0AAD8PQG7"/>
<dbReference type="Proteomes" id="UP001230504">
    <property type="component" value="Unassembled WGS sequence"/>
</dbReference>
<evidence type="ECO:0000256" key="2">
    <source>
        <dbReference type="ARBA" id="ARBA00023157"/>
    </source>
</evidence>
<feature type="compositionally biased region" description="Low complexity" evidence="3">
    <location>
        <begin position="234"/>
        <end position="247"/>
    </location>
</feature>
<evidence type="ECO:0000256" key="3">
    <source>
        <dbReference type="SAM" id="MobiDB-lite"/>
    </source>
</evidence>
<dbReference type="RefSeq" id="XP_060409954.1">
    <property type="nucleotide sequence ID" value="XM_060552785.1"/>
</dbReference>
<sequence length="277" mass="28593">MRTATAFAVAGFLAASASAQDSATTCATGVHLIVARGSNEPAGVGRIGSVANGVVAAIPGSQIEAISYPATFDNYSTSVATGTGAMKIALTQYSSRCPDSKIALLGYSQGAHVVGDTLCGNTEDRDIDNMDFDFNVTTPVAASVVDHSVIAAILFGDPTHDTSASWNRGTSTRDGLFPRENVTACESYAPKIESYCDIGDIYCDLGNDTTVHGSYFSKYTINAVEFIVAQFNSTKPSTNGTSPTTTPKPVPASGSALSAPAMLTSLVGLSVLVTHLL</sequence>
<dbReference type="SUPFAM" id="SSF53474">
    <property type="entry name" value="alpha/beta-Hydrolases"/>
    <property type="match status" value="1"/>
</dbReference>